<comment type="caution">
    <text evidence="1">The sequence shown here is derived from an EMBL/GenBank/DDBJ whole genome shotgun (WGS) entry which is preliminary data.</text>
</comment>
<reference evidence="1" key="1">
    <citation type="journal article" date="2019" name="bioRxiv">
        <title>The Genome of the Zebra Mussel, Dreissena polymorpha: A Resource for Invasive Species Research.</title>
        <authorList>
            <person name="McCartney M.A."/>
            <person name="Auch B."/>
            <person name="Kono T."/>
            <person name="Mallez S."/>
            <person name="Zhang Y."/>
            <person name="Obille A."/>
            <person name="Becker A."/>
            <person name="Abrahante J.E."/>
            <person name="Garbe J."/>
            <person name="Badalamenti J.P."/>
            <person name="Herman A."/>
            <person name="Mangelson H."/>
            <person name="Liachko I."/>
            <person name="Sullivan S."/>
            <person name="Sone E.D."/>
            <person name="Koren S."/>
            <person name="Silverstein K.A.T."/>
            <person name="Beckman K.B."/>
            <person name="Gohl D.M."/>
        </authorList>
    </citation>
    <scope>NUCLEOTIDE SEQUENCE</scope>
    <source>
        <strain evidence="1">Duluth1</strain>
        <tissue evidence="1">Whole animal</tissue>
    </source>
</reference>
<evidence type="ECO:0000313" key="1">
    <source>
        <dbReference type="EMBL" id="KAH3871794.1"/>
    </source>
</evidence>
<accession>A0A9D4M9R2</accession>
<protein>
    <submittedName>
        <fullName evidence="1">Uncharacterized protein</fullName>
    </submittedName>
</protein>
<proteinExistence type="predicted"/>
<sequence length="161" mass="18919">MSLVILRTFCRLKACKQTSVTCYTRRFASRKNDSTALDERRTSSPSDVAQQPPYQFMTEFYNNPEKFSYEKTFPDPQADSWKFEKPICLTCITVLFVYFGFIREENNLDKILKRPLYDTFPYLEQQNLEDIISTLQGEGKDTTEYEEELLKVQKKAAAMKK</sequence>
<reference evidence="1" key="2">
    <citation type="submission" date="2020-11" db="EMBL/GenBank/DDBJ databases">
        <authorList>
            <person name="McCartney M.A."/>
            <person name="Auch B."/>
            <person name="Kono T."/>
            <person name="Mallez S."/>
            <person name="Becker A."/>
            <person name="Gohl D.M."/>
            <person name="Silverstein K.A.T."/>
            <person name="Koren S."/>
            <person name="Bechman K.B."/>
            <person name="Herman A."/>
            <person name="Abrahante J.E."/>
            <person name="Garbe J."/>
        </authorList>
    </citation>
    <scope>NUCLEOTIDE SEQUENCE</scope>
    <source>
        <strain evidence="1">Duluth1</strain>
        <tissue evidence="1">Whole animal</tissue>
    </source>
</reference>
<dbReference type="AlphaFoldDB" id="A0A9D4M9R2"/>
<dbReference type="EMBL" id="JAIWYP010000002">
    <property type="protein sequence ID" value="KAH3871794.1"/>
    <property type="molecule type" value="Genomic_DNA"/>
</dbReference>
<evidence type="ECO:0000313" key="3">
    <source>
        <dbReference type="Proteomes" id="UP000828390"/>
    </source>
</evidence>
<organism evidence="1 3">
    <name type="scientific">Dreissena polymorpha</name>
    <name type="common">Zebra mussel</name>
    <name type="synonym">Mytilus polymorpha</name>
    <dbReference type="NCBI Taxonomy" id="45954"/>
    <lineage>
        <taxon>Eukaryota</taxon>
        <taxon>Metazoa</taxon>
        <taxon>Spiralia</taxon>
        <taxon>Lophotrochozoa</taxon>
        <taxon>Mollusca</taxon>
        <taxon>Bivalvia</taxon>
        <taxon>Autobranchia</taxon>
        <taxon>Heteroconchia</taxon>
        <taxon>Euheterodonta</taxon>
        <taxon>Imparidentia</taxon>
        <taxon>Neoheterodontei</taxon>
        <taxon>Myida</taxon>
        <taxon>Dreissenoidea</taxon>
        <taxon>Dreissenidae</taxon>
        <taxon>Dreissena</taxon>
    </lineage>
</organism>
<dbReference type="Proteomes" id="UP000828390">
    <property type="component" value="Unassembled WGS sequence"/>
</dbReference>
<name>A0A9D4M9R2_DREPO</name>
<dbReference type="InterPro" id="IPR029160">
    <property type="entry name" value="UQCC4"/>
</dbReference>
<gene>
    <name evidence="1" type="ORF">DPMN_035009</name>
    <name evidence="2" type="ORF">DPMN_035059</name>
</gene>
<dbReference type="EMBL" id="JAIWYP010000002">
    <property type="protein sequence ID" value="KAH3871844.1"/>
    <property type="molecule type" value="Genomic_DNA"/>
</dbReference>
<keyword evidence="3" id="KW-1185">Reference proteome</keyword>
<dbReference type="Pfam" id="PF15013">
    <property type="entry name" value="CCSMST1"/>
    <property type="match status" value="1"/>
</dbReference>
<evidence type="ECO:0000313" key="2">
    <source>
        <dbReference type="EMBL" id="KAH3871844.1"/>
    </source>
</evidence>